<feature type="domain" description="Tetrapyrrole methylase" evidence="9">
    <location>
        <begin position="5"/>
        <end position="220"/>
    </location>
</feature>
<dbReference type="SUPFAM" id="SSF53790">
    <property type="entry name" value="Tetrapyrrole methylase"/>
    <property type="match status" value="1"/>
</dbReference>
<evidence type="ECO:0000313" key="11">
    <source>
        <dbReference type="Proteomes" id="UP000708298"/>
    </source>
</evidence>
<dbReference type="EC" id="2.1.1.130" evidence="10"/>
<comment type="caution">
    <text evidence="10">The sequence shown here is derived from an EMBL/GenBank/DDBJ whole genome shotgun (WGS) entry which is preliminary data.</text>
</comment>
<dbReference type="GO" id="GO:0009236">
    <property type="term" value="P:cobalamin biosynthetic process"/>
    <property type="evidence" value="ECO:0007669"/>
    <property type="project" value="UniProtKB-UniRule"/>
</dbReference>
<dbReference type="AlphaFoldDB" id="A0A963YS30"/>
<reference evidence="10" key="1">
    <citation type="journal article" date="2021" name="Microorganisms">
        <title>Acidisoma silvae sp. nov. and Acidisomacellulosilytica sp. nov., Two Acidophilic Bacteria Isolated from Decaying Wood, Hydrolyzing Cellulose and Producing Poly-3-hydroxybutyrate.</title>
        <authorList>
            <person name="Mieszkin S."/>
            <person name="Pouder E."/>
            <person name="Uroz S."/>
            <person name="Simon-Colin C."/>
            <person name="Alain K."/>
        </authorList>
    </citation>
    <scope>NUCLEOTIDE SEQUENCE</scope>
    <source>
        <strain evidence="10">HW T2.11</strain>
    </source>
</reference>
<comment type="pathway">
    <text evidence="1">Cofactor biosynthesis; adenosylcobalamin biosynthesis.</text>
</comment>
<evidence type="ECO:0000313" key="10">
    <source>
        <dbReference type="EMBL" id="MCB8875694.1"/>
    </source>
</evidence>
<protein>
    <submittedName>
        <fullName evidence="10">Precorrin-2 C(20)-methyltransferase</fullName>
        <ecNumber evidence="10">2.1.1.130</ecNumber>
    </submittedName>
</protein>
<dbReference type="InterPro" id="IPR006364">
    <property type="entry name" value="CobI/CbiL/CobIJ_dom"/>
</dbReference>
<dbReference type="GO" id="GO:0032259">
    <property type="term" value="P:methylation"/>
    <property type="evidence" value="ECO:0007669"/>
    <property type="project" value="UniProtKB-KW"/>
</dbReference>
<evidence type="ECO:0000256" key="2">
    <source>
        <dbReference type="ARBA" id="ARBA00005879"/>
    </source>
</evidence>
<dbReference type="InterPro" id="IPR014777">
    <property type="entry name" value="4pyrrole_Mease_sub1"/>
</dbReference>
<name>A0A963YS30_9PROT</name>
<dbReference type="NCBIfam" id="TIGR01467">
    <property type="entry name" value="cobI_cbiL"/>
    <property type="match status" value="1"/>
</dbReference>
<dbReference type="PROSITE" id="PS00840">
    <property type="entry name" value="SUMT_2"/>
    <property type="match status" value="1"/>
</dbReference>
<evidence type="ECO:0000256" key="4">
    <source>
        <dbReference type="ARBA" id="ARBA00022603"/>
    </source>
</evidence>
<gene>
    <name evidence="10" type="ORF">ASILVAE211_10915</name>
</gene>
<dbReference type="RefSeq" id="WP_227321356.1">
    <property type="nucleotide sequence ID" value="NZ_JAESVB010000004.1"/>
</dbReference>
<dbReference type="InterPro" id="IPR000878">
    <property type="entry name" value="4pyrrol_Mease"/>
</dbReference>
<dbReference type="CDD" id="cd11645">
    <property type="entry name" value="Precorrin_2_C20_MT"/>
    <property type="match status" value="1"/>
</dbReference>
<dbReference type="PANTHER" id="PTHR43467:SF2">
    <property type="entry name" value="COBALT-PRECORRIN-2 C(20)-METHYLTRANSFERASE"/>
    <property type="match status" value="1"/>
</dbReference>
<evidence type="ECO:0000259" key="9">
    <source>
        <dbReference type="Pfam" id="PF00590"/>
    </source>
</evidence>
<dbReference type="InterPro" id="IPR003043">
    <property type="entry name" value="Uropor_MeTrfase_CS"/>
</dbReference>
<dbReference type="GO" id="GO:0030788">
    <property type="term" value="F:precorrin-2 C20-methyltransferase activity"/>
    <property type="evidence" value="ECO:0007669"/>
    <property type="project" value="UniProtKB-EC"/>
</dbReference>
<dbReference type="InterPro" id="IPR035996">
    <property type="entry name" value="4pyrrol_Methylase_sf"/>
</dbReference>
<keyword evidence="4 8" id="KW-0489">Methyltransferase</keyword>
<dbReference type="Gene3D" id="3.30.950.10">
    <property type="entry name" value="Methyltransferase, Cobalt-precorrin-4 Transmethylase, Domain 2"/>
    <property type="match status" value="1"/>
</dbReference>
<dbReference type="PIRSF" id="PIRSF036427">
    <property type="entry name" value="Precrrn-2_mtase"/>
    <property type="match status" value="1"/>
</dbReference>
<keyword evidence="6" id="KW-0949">S-adenosyl-L-methionine</keyword>
<dbReference type="Gene3D" id="3.40.1010.10">
    <property type="entry name" value="Cobalt-precorrin-4 Transmethylase, Domain 1"/>
    <property type="match status" value="1"/>
</dbReference>
<evidence type="ECO:0000256" key="8">
    <source>
        <dbReference type="RuleBase" id="RU003960"/>
    </source>
</evidence>
<dbReference type="Proteomes" id="UP000708298">
    <property type="component" value="Unassembled WGS sequence"/>
</dbReference>
<comment type="similarity">
    <text evidence="2 7 8">Belongs to the precorrin methyltransferase family.</text>
</comment>
<evidence type="ECO:0000256" key="5">
    <source>
        <dbReference type="ARBA" id="ARBA00022679"/>
    </source>
</evidence>
<accession>A0A963YS30</accession>
<dbReference type="InterPro" id="IPR014776">
    <property type="entry name" value="4pyrrole_Mease_sub2"/>
</dbReference>
<keyword evidence="3" id="KW-0169">Cobalamin biosynthesis</keyword>
<dbReference type="NCBIfam" id="NF004647">
    <property type="entry name" value="PRK05990.1"/>
    <property type="match status" value="1"/>
</dbReference>
<evidence type="ECO:0000256" key="1">
    <source>
        <dbReference type="ARBA" id="ARBA00004953"/>
    </source>
</evidence>
<dbReference type="Pfam" id="PF00590">
    <property type="entry name" value="TP_methylase"/>
    <property type="match status" value="1"/>
</dbReference>
<dbReference type="InterPro" id="IPR012382">
    <property type="entry name" value="CobI/CbiL"/>
</dbReference>
<evidence type="ECO:0000256" key="3">
    <source>
        <dbReference type="ARBA" id="ARBA00022573"/>
    </source>
</evidence>
<proteinExistence type="inferred from homology"/>
<keyword evidence="5 8" id="KW-0808">Transferase</keyword>
<sequence length="241" mass="26024">MSGRLITLGMGPGDPDLITVKAARILGQVPVIAFFAKVGRQGHARSIASSYLREGVEELRFDYPVTVEIPHTDGRYIDAMTGCYDHAAEAIGARLAAGQDVALLCEGDPFFYGSSMYLFDRLRERFPMEVVPGVLGMTGCWAQAQAPMTHGDDVLSVVPGTLPEDELMAALARTDAAVIMKLGRNLAKVRRVLAAQGRAERAIYVERGTMADSRILPLAEIADGAAPYFSMILVPGRQGQR</sequence>
<organism evidence="10 11">
    <name type="scientific">Acidisoma silvae</name>
    <dbReference type="NCBI Taxonomy" id="2802396"/>
    <lineage>
        <taxon>Bacteria</taxon>
        <taxon>Pseudomonadati</taxon>
        <taxon>Pseudomonadota</taxon>
        <taxon>Alphaproteobacteria</taxon>
        <taxon>Acetobacterales</taxon>
        <taxon>Acidocellaceae</taxon>
        <taxon>Acidisoma</taxon>
    </lineage>
</organism>
<dbReference type="PANTHER" id="PTHR43467">
    <property type="entry name" value="COBALT-PRECORRIN-2 C(20)-METHYLTRANSFERASE"/>
    <property type="match status" value="1"/>
</dbReference>
<reference evidence="10" key="2">
    <citation type="submission" date="2021-01" db="EMBL/GenBank/DDBJ databases">
        <authorList>
            <person name="Mieszkin S."/>
            <person name="Pouder E."/>
            <person name="Alain K."/>
        </authorList>
    </citation>
    <scope>NUCLEOTIDE SEQUENCE</scope>
    <source>
        <strain evidence="10">HW T2.11</strain>
    </source>
</reference>
<evidence type="ECO:0000256" key="7">
    <source>
        <dbReference type="PIRNR" id="PIRNR036427"/>
    </source>
</evidence>
<evidence type="ECO:0000256" key="6">
    <source>
        <dbReference type="ARBA" id="ARBA00022691"/>
    </source>
</evidence>
<dbReference type="EMBL" id="JAESVB010000004">
    <property type="protein sequence ID" value="MCB8875694.1"/>
    <property type="molecule type" value="Genomic_DNA"/>
</dbReference>
<keyword evidence="11" id="KW-1185">Reference proteome</keyword>